<keyword evidence="3" id="KW-1185">Reference proteome</keyword>
<evidence type="ECO:0000313" key="2">
    <source>
        <dbReference type="EMBL" id="AFU98487.1"/>
    </source>
</evidence>
<dbReference type="AlphaFoldDB" id="K4KX20"/>
<dbReference type="STRING" id="1117647.M5M_06460"/>
<dbReference type="EMBL" id="CP003746">
    <property type="protein sequence ID" value="AFU98487.1"/>
    <property type="molecule type" value="Genomic_DNA"/>
</dbReference>
<protein>
    <submittedName>
        <fullName evidence="2">Uncharacterized protein</fullName>
    </submittedName>
</protein>
<gene>
    <name evidence="2" type="ordered locus">M5M_06460</name>
</gene>
<dbReference type="KEGG" id="saga:M5M_06460"/>
<proteinExistence type="predicted"/>
<reference evidence="2 3" key="1">
    <citation type="journal article" date="2013" name="Genome Announc.">
        <title>Complete genome sequence of Simiduia agarivorans SA1(T), a marine bacterium able to degrade a variety of polysaccharides.</title>
        <authorList>
            <person name="Lin S.Y."/>
            <person name="Shieh W.Y."/>
            <person name="Chen J.S."/>
            <person name="Tang S.L."/>
        </authorList>
    </citation>
    <scope>NUCLEOTIDE SEQUENCE [LARGE SCALE GENOMIC DNA]</scope>
    <source>
        <strain evidence="3">DSM 21679 / JCM 13881 / BCRC 17597 / SA1</strain>
    </source>
</reference>
<feature type="region of interest" description="Disordered" evidence="1">
    <location>
        <begin position="68"/>
        <end position="88"/>
    </location>
</feature>
<evidence type="ECO:0000256" key="1">
    <source>
        <dbReference type="SAM" id="MobiDB-lite"/>
    </source>
</evidence>
<organism evidence="2 3">
    <name type="scientific">Simiduia agarivorans (strain DSM 21679 / JCM 13881 / BCRC 17597 / SA1)</name>
    <dbReference type="NCBI Taxonomy" id="1117647"/>
    <lineage>
        <taxon>Bacteria</taxon>
        <taxon>Pseudomonadati</taxon>
        <taxon>Pseudomonadota</taxon>
        <taxon>Gammaproteobacteria</taxon>
        <taxon>Cellvibrionales</taxon>
        <taxon>Cellvibrionaceae</taxon>
        <taxon>Simiduia</taxon>
    </lineage>
</organism>
<sequence>MRTMRHPDGEKVATRAQDLRADTGKRSDLLTDNTGMLATVSDKETKVKAVATTGHNLEKVTLIGCRGHRIRQPDSGPGKSSKWHSGID</sequence>
<dbReference type="HOGENOM" id="CLU_2467312_0_0_6"/>
<name>K4KX20_SIMAS</name>
<dbReference type="Proteomes" id="UP000000466">
    <property type="component" value="Chromosome"/>
</dbReference>
<accession>K4KX20</accession>
<feature type="region of interest" description="Disordered" evidence="1">
    <location>
        <begin position="1"/>
        <end position="27"/>
    </location>
</feature>
<evidence type="ECO:0000313" key="3">
    <source>
        <dbReference type="Proteomes" id="UP000000466"/>
    </source>
</evidence>